<evidence type="ECO:0000313" key="8">
    <source>
        <dbReference type="Proteomes" id="UP000198752"/>
    </source>
</evidence>
<dbReference type="Proteomes" id="UP000198752">
    <property type="component" value="Unassembled WGS sequence"/>
</dbReference>
<proteinExistence type="inferred from homology"/>
<accession>A0A1I2NBV0</accession>
<evidence type="ECO:0000256" key="1">
    <source>
        <dbReference type="ARBA" id="ARBA00007812"/>
    </source>
</evidence>
<evidence type="ECO:0000259" key="5">
    <source>
        <dbReference type="Pfam" id="PF02775"/>
    </source>
</evidence>
<dbReference type="GO" id="GO:0030976">
    <property type="term" value="F:thiamine pyrophosphate binding"/>
    <property type="evidence" value="ECO:0007669"/>
    <property type="project" value="InterPro"/>
</dbReference>
<reference evidence="8" key="1">
    <citation type="submission" date="2016-10" db="EMBL/GenBank/DDBJ databases">
        <authorList>
            <person name="Varghese N."/>
            <person name="Submissions S."/>
        </authorList>
    </citation>
    <scope>NUCLEOTIDE SEQUENCE [LARGE SCALE GENOMIC DNA]</scope>
    <source>
        <strain evidence="8">ATCC 700379</strain>
    </source>
</reference>
<dbReference type="PANTHER" id="PTHR42981:SF2">
    <property type="entry name" value="PYRUVATE DEHYDROGENASE [UBIQUINONE]"/>
    <property type="match status" value="1"/>
</dbReference>
<dbReference type="InterPro" id="IPR047211">
    <property type="entry name" value="POXB-like"/>
</dbReference>
<feature type="domain" description="Thiamine pyrophosphate enzyme N-terminal TPP-binding" evidence="6">
    <location>
        <begin position="5"/>
        <end position="121"/>
    </location>
</feature>
<dbReference type="GO" id="GO:0003824">
    <property type="term" value="F:catalytic activity"/>
    <property type="evidence" value="ECO:0007669"/>
    <property type="project" value="InterPro"/>
</dbReference>
<dbReference type="InterPro" id="IPR000399">
    <property type="entry name" value="TPP-bd_CS"/>
</dbReference>
<comment type="similarity">
    <text evidence="1 3">Belongs to the TPP enzyme family.</text>
</comment>
<dbReference type="InterPro" id="IPR047210">
    <property type="entry name" value="TPP_PYR_POXB-like"/>
</dbReference>
<dbReference type="InterPro" id="IPR012000">
    <property type="entry name" value="Thiamin_PyroP_enz_cen_dom"/>
</dbReference>
<dbReference type="SUPFAM" id="SSF52518">
    <property type="entry name" value="Thiamin diphosphate-binding fold (THDP-binding)"/>
    <property type="match status" value="2"/>
</dbReference>
<dbReference type="Pfam" id="PF00205">
    <property type="entry name" value="TPP_enzyme_M"/>
    <property type="match status" value="1"/>
</dbReference>
<dbReference type="InterPro" id="IPR011766">
    <property type="entry name" value="TPP_enzyme_TPP-bd"/>
</dbReference>
<dbReference type="InterPro" id="IPR012001">
    <property type="entry name" value="Thiamin_PyroP_enz_TPP-bd_dom"/>
</dbReference>
<dbReference type="CDD" id="cd07039">
    <property type="entry name" value="TPP_PYR_POX"/>
    <property type="match status" value="1"/>
</dbReference>
<dbReference type="InterPro" id="IPR047212">
    <property type="entry name" value="TPP_POXB-like"/>
</dbReference>
<evidence type="ECO:0000259" key="4">
    <source>
        <dbReference type="Pfam" id="PF00205"/>
    </source>
</evidence>
<dbReference type="PROSITE" id="PS00187">
    <property type="entry name" value="TPP_ENZYMES"/>
    <property type="match status" value="1"/>
</dbReference>
<feature type="domain" description="Thiamine pyrophosphate enzyme TPP-binding" evidence="5">
    <location>
        <begin position="381"/>
        <end position="527"/>
    </location>
</feature>
<dbReference type="GO" id="GO:0000287">
    <property type="term" value="F:magnesium ion binding"/>
    <property type="evidence" value="ECO:0007669"/>
    <property type="project" value="InterPro"/>
</dbReference>
<dbReference type="Pfam" id="PF02775">
    <property type="entry name" value="TPP_enzyme_C"/>
    <property type="match status" value="1"/>
</dbReference>
<dbReference type="SUPFAM" id="SSF52467">
    <property type="entry name" value="DHS-like NAD/FAD-binding domain"/>
    <property type="match status" value="1"/>
</dbReference>
<evidence type="ECO:0000313" key="7">
    <source>
        <dbReference type="EMBL" id="SFF99207.1"/>
    </source>
</evidence>
<dbReference type="Gene3D" id="3.40.50.970">
    <property type="match status" value="2"/>
</dbReference>
<organism evidence="7 8">
    <name type="scientific">Sporolactobacillus nakayamae</name>
    <dbReference type="NCBI Taxonomy" id="269670"/>
    <lineage>
        <taxon>Bacteria</taxon>
        <taxon>Bacillati</taxon>
        <taxon>Bacillota</taxon>
        <taxon>Bacilli</taxon>
        <taxon>Bacillales</taxon>
        <taxon>Sporolactobacillaceae</taxon>
        <taxon>Sporolactobacillus</taxon>
    </lineage>
</organism>
<protein>
    <submittedName>
        <fullName evidence="7">Pyruvate oxidase</fullName>
    </submittedName>
</protein>
<dbReference type="InterPro" id="IPR029035">
    <property type="entry name" value="DHS-like_NAD/FAD-binding_dom"/>
</dbReference>
<name>A0A1I2NBV0_9BACL</name>
<evidence type="ECO:0000256" key="2">
    <source>
        <dbReference type="ARBA" id="ARBA00023052"/>
    </source>
</evidence>
<dbReference type="OrthoDB" id="4494979at2"/>
<dbReference type="Pfam" id="PF02776">
    <property type="entry name" value="TPP_enzyme_N"/>
    <property type="match status" value="1"/>
</dbReference>
<evidence type="ECO:0000259" key="6">
    <source>
        <dbReference type="Pfam" id="PF02776"/>
    </source>
</evidence>
<dbReference type="CDD" id="cd02014">
    <property type="entry name" value="TPP_POX"/>
    <property type="match status" value="1"/>
</dbReference>
<dbReference type="STRING" id="269670.SAMN02982927_00313"/>
<gene>
    <name evidence="7" type="ORF">SAMN02982927_00313</name>
</gene>
<evidence type="ECO:0000256" key="3">
    <source>
        <dbReference type="RuleBase" id="RU362132"/>
    </source>
</evidence>
<keyword evidence="7" id="KW-0670">Pyruvate</keyword>
<dbReference type="AlphaFoldDB" id="A0A1I2NBV0"/>
<dbReference type="NCBIfam" id="NF006377">
    <property type="entry name" value="PRK08611.1"/>
    <property type="match status" value="1"/>
</dbReference>
<dbReference type="RefSeq" id="WP_093669367.1">
    <property type="nucleotide sequence ID" value="NZ_FOOY01000003.1"/>
</dbReference>
<dbReference type="Gene3D" id="3.40.50.1220">
    <property type="entry name" value="TPP-binding domain"/>
    <property type="match status" value="1"/>
</dbReference>
<feature type="domain" description="Thiamine pyrophosphate enzyme central" evidence="4">
    <location>
        <begin position="193"/>
        <end position="321"/>
    </location>
</feature>
<dbReference type="EMBL" id="FOOY01000003">
    <property type="protein sequence ID" value="SFF99207.1"/>
    <property type="molecule type" value="Genomic_DNA"/>
</dbReference>
<dbReference type="InterPro" id="IPR029061">
    <property type="entry name" value="THDP-binding"/>
</dbReference>
<sequence length="576" mass="62528">MGKVKASEAVVKLFENWGIDHIYGIPGDSIDTMVEALRKEENKIKFYTVRHEEVASLAAAAYSKLTGKIGVCLAIGGPGAIHLLNGMYDAKMDHVPMLVLVGHIPARLTGTDYFQEVDTVELFKDVAVYNKEITSAESFPTVVNQAIRTAYQERGVAVLSIPDDIALGEISDGAPQLSTVFEKKIPGLVQNDLNDAVALINSANNPVILAGVGAKSAKKELRAFAERISAPVAVTLPGKGAISDDHPNFIGNIGKIGTKPAYEAMKSADLLIMIGTDYPYAAYLPEGAKCVQIDIDPLKIGKRYSVTVGIVGDAANALSNLTEHITPVADRPFLKTCQSKMSTWWKWMTEDQDKKQTPIAPEALMAAIESISEEDTIYSVDVGTSTVWSTRYLKVSEKQDFIVSAWLGTMGCGLPGAIAAKQAFPERQAIAISGDGAFAMVMQDFVTAVHYKLPIIMIILNNKQLAFIKYEQQSVGQLKYAVDFGDIDYAKFAEACGGKGFRVENYEDLQPALEQAKASNVPVILDVEVDVNAAPLPGKIVMDEAKGYAKFTAKSITENHKLEKMPPMKTVVRRFL</sequence>
<keyword evidence="2 3" id="KW-0786">Thiamine pyrophosphate</keyword>
<keyword evidence="8" id="KW-1185">Reference proteome</keyword>
<dbReference type="PANTHER" id="PTHR42981">
    <property type="entry name" value="PYRUVATE DEHYDROGENASE [UBIQUINONE]"/>
    <property type="match status" value="1"/>
</dbReference>